<dbReference type="GO" id="GO:0019693">
    <property type="term" value="P:ribose phosphate metabolic process"/>
    <property type="evidence" value="ECO:0007669"/>
    <property type="project" value="TreeGrafter"/>
</dbReference>
<dbReference type="InterPro" id="IPR020084">
    <property type="entry name" value="NUDIX_hydrolase_CS"/>
</dbReference>
<evidence type="ECO:0000256" key="4">
    <source>
        <dbReference type="HAMAP-Rule" id="MF_00298"/>
    </source>
</evidence>
<dbReference type="EC" id="3.6.1.-" evidence="4"/>
<name>G6XLG7_9PROT</name>
<dbReference type="PROSITE" id="PS51462">
    <property type="entry name" value="NUDIX"/>
    <property type="match status" value="1"/>
</dbReference>
<evidence type="ECO:0000313" key="6">
    <source>
        <dbReference type="EMBL" id="EHH67222.1"/>
    </source>
</evidence>
<dbReference type="InterPro" id="IPR020476">
    <property type="entry name" value="Nudix_hydrolase"/>
</dbReference>
<evidence type="ECO:0000259" key="5">
    <source>
        <dbReference type="PROSITE" id="PS51462"/>
    </source>
</evidence>
<comment type="cofactor">
    <cofactor evidence="4">
        <name>a divalent metal cation</name>
        <dbReference type="ChEBI" id="CHEBI:60240"/>
    </cofactor>
</comment>
<evidence type="ECO:0000256" key="1">
    <source>
        <dbReference type="ARBA" id="ARBA00001936"/>
    </source>
</evidence>
<dbReference type="PANTHER" id="PTHR11839:SF30">
    <property type="entry name" value="NUDIX HYDROLASE 25"/>
    <property type="match status" value="1"/>
</dbReference>
<evidence type="ECO:0000313" key="7">
    <source>
        <dbReference type="Proteomes" id="UP000004949"/>
    </source>
</evidence>
<accession>G6XLG7</accession>
<feature type="domain" description="Nudix hydrolase" evidence="5">
    <location>
        <begin position="8"/>
        <end position="151"/>
    </location>
</feature>
<proteinExistence type="inferred from homology"/>
<reference evidence="6 7" key="1">
    <citation type="submission" date="2011-10" db="EMBL/GenBank/DDBJ databases">
        <title>Genome sequence of Gluconobacter morbifer G707, isolated from Drosophila gut.</title>
        <authorList>
            <person name="Lee W.-J."/>
            <person name="Kim E.-K."/>
        </authorList>
    </citation>
    <scope>NUCLEOTIDE SEQUENCE [LARGE SCALE GENOMIC DNA]</scope>
    <source>
        <strain evidence="6 7">G707</strain>
    </source>
</reference>
<dbReference type="SUPFAM" id="SSF55811">
    <property type="entry name" value="Nudix"/>
    <property type="match status" value="1"/>
</dbReference>
<dbReference type="Proteomes" id="UP000004949">
    <property type="component" value="Unassembled WGS sequence"/>
</dbReference>
<dbReference type="InterPro" id="IPR000086">
    <property type="entry name" value="NUDIX_hydrolase_dom"/>
</dbReference>
<comment type="similarity">
    <text evidence="4">Belongs to the Nudix hydrolase family. RppH subfamily.</text>
</comment>
<sequence>MKDFSHLLYRPNVGLALFNPDGHLFIARRADLPGNIWQCPQGGIDDGETPQQAAFREMEEEIGTRRATLLGEREGWINYDLPAPLIGRALGGRFRGQTQKWFILGLDGQDSEIRLDLHTPAEFNAWEWVEPTELLNRDLGFKRPLYETLLPDLTAIYQAASSDWLRTRRA</sequence>
<dbReference type="PROSITE" id="PS00893">
    <property type="entry name" value="NUDIX_BOX"/>
    <property type="match status" value="1"/>
</dbReference>
<feature type="short sequence motif" description="Nudix box" evidence="4">
    <location>
        <begin position="42"/>
        <end position="63"/>
    </location>
</feature>
<gene>
    <name evidence="4" type="primary">rppH</name>
    <name evidence="4" type="synonym">nudH</name>
    <name evidence="6" type="ORF">GMO_22160</name>
</gene>
<comment type="function">
    <text evidence="4">Accelerates the degradation of transcripts by removing pyrophosphate from the 5'-end of triphosphorylated RNA, leading to a more labile monophosphorylated state that can stimulate subsequent ribonuclease cleavage.</text>
</comment>
<dbReference type="GO" id="GO:0008893">
    <property type="term" value="F:guanosine-3',5'-bis(diphosphate) 3'-diphosphatase activity"/>
    <property type="evidence" value="ECO:0007669"/>
    <property type="project" value="TreeGrafter"/>
</dbReference>
<dbReference type="PANTHER" id="PTHR11839">
    <property type="entry name" value="UDP/ADP-SUGAR PYROPHOSPHATASE"/>
    <property type="match status" value="1"/>
</dbReference>
<dbReference type="EMBL" id="AGQV01000010">
    <property type="protein sequence ID" value="EHH67222.1"/>
    <property type="molecule type" value="Genomic_DNA"/>
</dbReference>
<dbReference type="InterPro" id="IPR015797">
    <property type="entry name" value="NUDIX_hydrolase-like_dom_sf"/>
</dbReference>
<dbReference type="GO" id="GO:0006753">
    <property type="term" value="P:nucleoside phosphate metabolic process"/>
    <property type="evidence" value="ECO:0007669"/>
    <property type="project" value="TreeGrafter"/>
</dbReference>
<dbReference type="CDD" id="cd03671">
    <property type="entry name" value="NUDIX_Ap4A_hydrolase_plant_like"/>
    <property type="match status" value="1"/>
</dbReference>
<dbReference type="STRING" id="1088869.GMO_22160"/>
<dbReference type="PRINTS" id="PR00502">
    <property type="entry name" value="NUDIXFAMILY"/>
</dbReference>
<keyword evidence="7" id="KW-1185">Reference proteome</keyword>
<protein>
    <recommendedName>
        <fullName evidence="4">RNA pyrophosphohydrolase</fullName>
        <ecNumber evidence="4">3.6.1.-</ecNumber>
    </recommendedName>
    <alternativeName>
        <fullName evidence="4">(Di)nucleoside polyphosphate hydrolase</fullName>
    </alternativeName>
</protein>
<dbReference type="Pfam" id="PF00293">
    <property type="entry name" value="NUDIX"/>
    <property type="match status" value="1"/>
</dbReference>
<comment type="caution">
    <text evidence="6">The sequence shown here is derived from an EMBL/GenBank/DDBJ whole genome shotgun (WGS) entry which is preliminary data.</text>
</comment>
<dbReference type="Gene3D" id="3.90.79.10">
    <property type="entry name" value="Nucleoside Triphosphate Pyrophosphohydrolase"/>
    <property type="match status" value="1"/>
</dbReference>
<dbReference type="eggNOG" id="COG0494">
    <property type="taxonomic scope" value="Bacteria"/>
</dbReference>
<dbReference type="NCBIfam" id="NF001938">
    <property type="entry name" value="PRK00714.1-5"/>
    <property type="match status" value="1"/>
</dbReference>
<keyword evidence="3 4" id="KW-0378">Hydrolase</keyword>
<dbReference type="PATRIC" id="fig|1088869.3.peg.2209"/>
<evidence type="ECO:0000256" key="3">
    <source>
        <dbReference type="ARBA" id="ARBA00022801"/>
    </source>
</evidence>
<dbReference type="RefSeq" id="WP_008852362.1">
    <property type="nucleotide sequence ID" value="NZ_AGQV01000010.1"/>
</dbReference>
<evidence type="ECO:0000256" key="2">
    <source>
        <dbReference type="ARBA" id="ARBA00001946"/>
    </source>
</evidence>
<comment type="cofactor">
    <cofactor evidence="1">
        <name>Mn(2+)</name>
        <dbReference type="ChEBI" id="CHEBI:29035"/>
    </cofactor>
</comment>
<dbReference type="OrthoDB" id="9816040at2"/>
<organism evidence="6 7">
    <name type="scientific">Gluconobacter morbifer G707</name>
    <dbReference type="NCBI Taxonomy" id="1088869"/>
    <lineage>
        <taxon>Bacteria</taxon>
        <taxon>Pseudomonadati</taxon>
        <taxon>Pseudomonadota</taxon>
        <taxon>Alphaproteobacteria</taxon>
        <taxon>Acetobacterales</taxon>
        <taxon>Acetobacteraceae</taxon>
        <taxon>Gluconobacter</taxon>
    </lineage>
</organism>
<dbReference type="GO" id="GO:0034432">
    <property type="term" value="F:bis(5'-adenosyl)-pentaphosphatase activity"/>
    <property type="evidence" value="ECO:0007669"/>
    <property type="project" value="TreeGrafter"/>
</dbReference>
<dbReference type="HAMAP" id="MF_00298">
    <property type="entry name" value="Nudix_RppH"/>
    <property type="match status" value="1"/>
</dbReference>
<dbReference type="AlphaFoldDB" id="G6XLG7"/>
<comment type="cofactor">
    <cofactor evidence="2">
        <name>Mg(2+)</name>
        <dbReference type="ChEBI" id="CHEBI:18420"/>
    </cofactor>
</comment>
<dbReference type="InterPro" id="IPR022927">
    <property type="entry name" value="RppH"/>
</dbReference>